<protein>
    <submittedName>
        <fullName evidence="3">Uncharacterized protein</fullName>
    </submittedName>
</protein>
<feature type="region of interest" description="Disordered" evidence="1">
    <location>
        <begin position="143"/>
        <end position="204"/>
    </location>
</feature>
<evidence type="ECO:0000313" key="4">
    <source>
        <dbReference type="Proteomes" id="UP000772434"/>
    </source>
</evidence>
<dbReference type="Proteomes" id="UP000772434">
    <property type="component" value="Unassembled WGS sequence"/>
</dbReference>
<evidence type="ECO:0000256" key="1">
    <source>
        <dbReference type="SAM" id="MobiDB-lite"/>
    </source>
</evidence>
<sequence>MTPHIHFLGLVFFSVLIFAVQGMPTPTHPPEQKHSVTFFDENYQRVPKLPVGVKEQLEKRLHGLLEKKAPGQPFDIQWNIVETTARPDGKQPFNFMIQGGIFHDNPYPGFGWIQPSKVGNSGDFGSLYSYSLGTRQDRTWTRDHWASPTASTEEEQASKDFDDKFQAETMFFVPGRWESIADPKRKQEGGTEGGGKRGKGGGPN</sequence>
<feature type="signal peptide" evidence="2">
    <location>
        <begin position="1"/>
        <end position="22"/>
    </location>
</feature>
<reference evidence="3" key="1">
    <citation type="submission" date="2020-11" db="EMBL/GenBank/DDBJ databases">
        <authorList>
            <consortium name="DOE Joint Genome Institute"/>
            <person name="Ahrendt S."/>
            <person name="Riley R."/>
            <person name="Andreopoulos W."/>
            <person name="Labutti K."/>
            <person name="Pangilinan J."/>
            <person name="Ruiz-Duenas F.J."/>
            <person name="Barrasa J.M."/>
            <person name="Sanchez-Garcia M."/>
            <person name="Camarero S."/>
            <person name="Miyauchi S."/>
            <person name="Serrano A."/>
            <person name="Linde D."/>
            <person name="Babiker R."/>
            <person name="Drula E."/>
            <person name="Ayuso-Fernandez I."/>
            <person name="Pacheco R."/>
            <person name="Padilla G."/>
            <person name="Ferreira P."/>
            <person name="Barriuso J."/>
            <person name="Kellner H."/>
            <person name="Castanera R."/>
            <person name="Alfaro M."/>
            <person name="Ramirez L."/>
            <person name="Pisabarro A.G."/>
            <person name="Kuo A."/>
            <person name="Tritt A."/>
            <person name="Lipzen A."/>
            <person name="He G."/>
            <person name="Yan M."/>
            <person name="Ng V."/>
            <person name="Cullen D."/>
            <person name="Martin F."/>
            <person name="Rosso M.-N."/>
            <person name="Henrissat B."/>
            <person name="Hibbett D."/>
            <person name="Martinez A.T."/>
            <person name="Grigoriev I.V."/>
        </authorList>
    </citation>
    <scope>NUCLEOTIDE SEQUENCE</scope>
    <source>
        <strain evidence="3">AH 40177</strain>
    </source>
</reference>
<name>A0A9P5U952_9AGAR</name>
<dbReference type="EMBL" id="JADNRY010000039">
    <property type="protein sequence ID" value="KAF9070592.1"/>
    <property type="molecule type" value="Genomic_DNA"/>
</dbReference>
<feature type="compositionally biased region" description="Basic and acidic residues" evidence="1">
    <location>
        <begin position="156"/>
        <end position="166"/>
    </location>
</feature>
<accession>A0A9P5U952</accession>
<proteinExistence type="predicted"/>
<keyword evidence="2" id="KW-0732">Signal</keyword>
<dbReference type="AlphaFoldDB" id="A0A9P5U952"/>
<keyword evidence="4" id="KW-1185">Reference proteome</keyword>
<comment type="caution">
    <text evidence="3">The sequence shown here is derived from an EMBL/GenBank/DDBJ whole genome shotgun (WGS) entry which is preliminary data.</text>
</comment>
<gene>
    <name evidence="3" type="ORF">BDP27DRAFT_1419837</name>
</gene>
<feature type="chain" id="PRO_5040143146" evidence="2">
    <location>
        <begin position="23"/>
        <end position="204"/>
    </location>
</feature>
<evidence type="ECO:0000256" key="2">
    <source>
        <dbReference type="SAM" id="SignalP"/>
    </source>
</evidence>
<organism evidence="3 4">
    <name type="scientific">Rhodocollybia butyracea</name>
    <dbReference type="NCBI Taxonomy" id="206335"/>
    <lineage>
        <taxon>Eukaryota</taxon>
        <taxon>Fungi</taxon>
        <taxon>Dikarya</taxon>
        <taxon>Basidiomycota</taxon>
        <taxon>Agaricomycotina</taxon>
        <taxon>Agaricomycetes</taxon>
        <taxon>Agaricomycetidae</taxon>
        <taxon>Agaricales</taxon>
        <taxon>Marasmiineae</taxon>
        <taxon>Omphalotaceae</taxon>
        <taxon>Rhodocollybia</taxon>
    </lineage>
</organism>
<evidence type="ECO:0000313" key="3">
    <source>
        <dbReference type="EMBL" id="KAF9070592.1"/>
    </source>
</evidence>
<feature type="compositionally biased region" description="Basic and acidic residues" evidence="1">
    <location>
        <begin position="179"/>
        <end position="189"/>
    </location>
</feature>